<proteinExistence type="predicted"/>
<evidence type="ECO:0000313" key="3">
    <source>
        <dbReference type="Proteomes" id="UP000247689"/>
    </source>
</evidence>
<dbReference type="Proteomes" id="UP000247689">
    <property type="component" value="Unassembled WGS sequence"/>
</dbReference>
<keyword evidence="1" id="KW-0812">Transmembrane</keyword>
<keyword evidence="1" id="KW-1133">Transmembrane helix</keyword>
<sequence>MKKRRFIIHGLFPIVGILGGAFVLYLYVTTNGHVEVDSIDKTSKSNKDQMEQYNTGVDMNSELRVATYGRAQEESKNTNLQKNKHINKGELYRGYSDRVRSLLLEIDKPLSAQEEVIYKTQVEEANNFAFSDYNVYPVESLKELSKAGDAYASRALVNRVPVGEAEKYAKKSIKAGHLMYSAIALRLILNTETRPKAYAYLLLGKKHGDMISKKSLRVHLKNIPTTEDEFEEAIDYVPSLEQEISEL</sequence>
<evidence type="ECO:0000313" key="2">
    <source>
        <dbReference type="EMBL" id="PXF64604.1"/>
    </source>
</evidence>
<keyword evidence="3" id="KW-1185">Reference proteome</keyword>
<comment type="caution">
    <text evidence="2">The sequence shown here is derived from an EMBL/GenBank/DDBJ whole genome shotgun (WGS) entry which is preliminary data.</text>
</comment>
<protein>
    <submittedName>
        <fullName evidence="2">Uncharacterized protein</fullName>
    </submittedName>
</protein>
<dbReference type="EMBL" id="QICH01000001">
    <property type="protein sequence ID" value="PXF64604.1"/>
    <property type="molecule type" value="Genomic_DNA"/>
</dbReference>
<name>A0A318DBJ5_9GAMM</name>
<organism evidence="2 3">
    <name type="scientific">Kangiella spongicola</name>
    <dbReference type="NCBI Taxonomy" id="796379"/>
    <lineage>
        <taxon>Bacteria</taxon>
        <taxon>Pseudomonadati</taxon>
        <taxon>Pseudomonadota</taxon>
        <taxon>Gammaproteobacteria</taxon>
        <taxon>Kangiellales</taxon>
        <taxon>Kangiellaceae</taxon>
        <taxon>Kangiella</taxon>
    </lineage>
</organism>
<accession>A0A318DBJ5</accession>
<dbReference type="AlphaFoldDB" id="A0A318DBJ5"/>
<gene>
    <name evidence="2" type="ORF">DL796_05575</name>
</gene>
<evidence type="ECO:0000256" key="1">
    <source>
        <dbReference type="SAM" id="Phobius"/>
    </source>
</evidence>
<dbReference type="RefSeq" id="WP_110200652.1">
    <property type="nucleotide sequence ID" value="NZ_QICH01000001.1"/>
</dbReference>
<reference evidence="2 3" key="1">
    <citation type="submission" date="2018-05" db="EMBL/GenBank/DDBJ databases">
        <title>Kangiella spongicola genome sequence.</title>
        <authorList>
            <person name="Maclea K.S."/>
            <person name="Goen A.E."/>
            <person name="Kelley C."/>
            <person name="Underriner A."/>
            <person name="Silverwood T."/>
            <person name="Trachtenberg A.M."/>
        </authorList>
    </citation>
    <scope>NUCLEOTIDE SEQUENCE [LARGE SCALE GENOMIC DNA]</scope>
    <source>
        <strain evidence="2 3">ATCC BAA-2076</strain>
    </source>
</reference>
<keyword evidence="1" id="KW-0472">Membrane</keyword>
<feature type="transmembrane region" description="Helical" evidence="1">
    <location>
        <begin position="7"/>
        <end position="28"/>
    </location>
</feature>